<feature type="compositionally biased region" description="Basic and acidic residues" evidence="10">
    <location>
        <begin position="202"/>
        <end position="224"/>
    </location>
</feature>
<keyword evidence="7" id="KW-0966">Cell projection</keyword>
<keyword evidence="3" id="KW-0963">Cytoplasm</keyword>
<evidence type="ECO:0000256" key="11">
    <source>
        <dbReference type="SAM" id="SignalP"/>
    </source>
</evidence>
<organism evidence="13 14">
    <name type="scientific">Laticauda laticaudata</name>
    <name type="common">Blue-ringed sea krait</name>
    <name type="synonym">Blue-lipped sea krait</name>
    <dbReference type="NCBI Taxonomy" id="8630"/>
    <lineage>
        <taxon>Eukaryota</taxon>
        <taxon>Metazoa</taxon>
        <taxon>Chordata</taxon>
        <taxon>Craniata</taxon>
        <taxon>Vertebrata</taxon>
        <taxon>Euteleostomi</taxon>
        <taxon>Lepidosauria</taxon>
        <taxon>Squamata</taxon>
        <taxon>Bifurcata</taxon>
        <taxon>Unidentata</taxon>
        <taxon>Episquamata</taxon>
        <taxon>Toxicofera</taxon>
        <taxon>Serpentes</taxon>
        <taxon>Colubroidea</taxon>
        <taxon>Elapidae</taxon>
        <taxon>Laticaudinae</taxon>
        <taxon>Laticauda</taxon>
    </lineage>
</organism>
<dbReference type="GO" id="GO:0005576">
    <property type="term" value="C:extracellular region"/>
    <property type="evidence" value="ECO:0007669"/>
    <property type="project" value="GOC"/>
</dbReference>
<keyword evidence="14" id="KW-1185">Reference proteome</keyword>
<dbReference type="AlphaFoldDB" id="A0A8C5WY46"/>
<gene>
    <name evidence="13" type="primary">DNAAF11</name>
</gene>
<evidence type="ECO:0000256" key="10">
    <source>
        <dbReference type="SAM" id="MobiDB-lite"/>
    </source>
</evidence>
<evidence type="ECO:0000313" key="14">
    <source>
        <dbReference type="Proteomes" id="UP000694406"/>
    </source>
</evidence>
<comment type="subcellular location">
    <subcellularLocation>
        <location evidence="1">Cell projection</location>
        <location evidence="1">Cilium</location>
    </subcellularLocation>
    <subcellularLocation>
        <location evidence="2">Cytoplasm</location>
    </subcellularLocation>
</comment>
<dbReference type="GO" id="GO:0036158">
    <property type="term" value="P:outer dynein arm assembly"/>
    <property type="evidence" value="ECO:0007669"/>
    <property type="project" value="Ensembl"/>
</dbReference>
<dbReference type="GO" id="GO:0044458">
    <property type="term" value="P:motile cilium assembly"/>
    <property type="evidence" value="ECO:0007669"/>
    <property type="project" value="Ensembl"/>
</dbReference>
<keyword evidence="5" id="KW-0677">Repeat</keyword>
<name>A0A8C5WY46_LATLA</name>
<dbReference type="GO" id="GO:0005929">
    <property type="term" value="C:cilium"/>
    <property type="evidence" value="ECO:0007669"/>
    <property type="project" value="UniProtKB-SubCell"/>
</dbReference>
<sequence>MNLVYFQGTLCILSVLWKKLFFCSVICLSVTEELVRQRAEHNNCELFSLEEVSLHQQNIEKIEHLDKWCRNLKILYLQNNLISKIENVSRLKKLAYLNLALNNIEKFENLEGCEDLQKLDLTANFIGELSSLKILKNNIHLEELFLVGNPCTDFEGYRQFVVATLQQLRFLDCKEVTRSERIQALQHYPELERKIYQQEQTYRLKREEEKKEAERRMLEKQKERKEKKKGQHVGFEQQSHTDIKTPIYYSAEGAENHHNCEGDGEFRKLILEDDDEDREFWDEPVPHTPEARLEIHQYLEEKRKEKENRYSSLSCPDLPSIISRLPFSLEDDEENNWFILDLGVYRHLDISFLNVDVQPTYVRVMVKEKAFQLVLPEEVKPDSSIAKRSQTTGHLVINMPKVGQTFNIKASFFKIKVLYFYDRFAASSMAGTLPEFYSLEQHPAPPKQISFKIHLLLVSEDPLRYIGCKLLESFAEILEFFFLMIEY</sequence>
<evidence type="ECO:0000256" key="1">
    <source>
        <dbReference type="ARBA" id="ARBA00004138"/>
    </source>
</evidence>
<keyword evidence="4" id="KW-0433">Leucine-rich repeat</keyword>
<feature type="signal peptide" evidence="11">
    <location>
        <begin position="1"/>
        <end position="27"/>
    </location>
</feature>
<dbReference type="GO" id="GO:0120229">
    <property type="term" value="P:protein localization to motile cilium"/>
    <property type="evidence" value="ECO:0007669"/>
    <property type="project" value="Ensembl"/>
</dbReference>
<keyword evidence="11" id="KW-0732">Signal</keyword>
<dbReference type="GeneTree" id="ENSGT00940000158506"/>
<dbReference type="PANTHER" id="PTHR18849:SF0">
    <property type="entry name" value="CILIA- AND FLAGELLA-ASSOCIATED PROTEIN 410-RELATED"/>
    <property type="match status" value="1"/>
</dbReference>
<evidence type="ECO:0000313" key="13">
    <source>
        <dbReference type="Ensembl" id="ENSLLTP00000022161.1"/>
    </source>
</evidence>
<dbReference type="InterPro" id="IPR032675">
    <property type="entry name" value="LRR_dom_sf"/>
</dbReference>
<dbReference type="Ensembl" id="ENSLLTT00000022985.1">
    <property type="protein sequence ID" value="ENSLLTP00000022161.1"/>
    <property type="gene ID" value="ENSLLTG00000016499.1"/>
</dbReference>
<dbReference type="Proteomes" id="UP000694406">
    <property type="component" value="Unplaced"/>
</dbReference>
<dbReference type="GO" id="GO:0060287">
    <property type="term" value="P:epithelial cilium movement involved in determination of left/right asymmetry"/>
    <property type="evidence" value="ECO:0007669"/>
    <property type="project" value="Ensembl"/>
</dbReference>
<reference evidence="13" key="1">
    <citation type="submission" date="2025-08" db="UniProtKB">
        <authorList>
            <consortium name="Ensembl"/>
        </authorList>
    </citation>
    <scope>IDENTIFICATION</scope>
</reference>
<proteinExistence type="inferred from homology"/>
<evidence type="ECO:0000256" key="3">
    <source>
        <dbReference type="ARBA" id="ARBA00022490"/>
    </source>
</evidence>
<accession>A0A8C5WY46</accession>
<protein>
    <recommendedName>
        <fullName evidence="9">Leucine-rich repeat-containing protein 6</fullName>
    </recommendedName>
</protein>
<dbReference type="InterPro" id="IPR056496">
    <property type="entry name" value="CS_DNAAF11_C"/>
</dbReference>
<dbReference type="GO" id="GO:0036159">
    <property type="term" value="P:inner dynein arm assembly"/>
    <property type="evidence" value="ECO:0007669"/>
    <property type="project" value="Ensembl"/>
</dbReference>
<feature type="region of interest" description="Disordered" evidence="10">
    <location>
        <begin position="202"/>
        <end position="238"/>
    </location>
</feature>
<evidence type="ECO:0000256" key="6">
    <source>
        <dbReference type="ARBA" id="ARBA00023069"/>
    </source>
</evidence>
<evidence type="ECO:0000256" key="8">
    <source>
        <dbReference type="ARBA" id="ARBA00049982"/>
    </source>
</evidence>
<dbReference type="GO" id="GO:0061458">
    <property type="term" value="P:reproductive system development"/>
    <property type="evidence" value="ECO:0007669"/>
    <property type="project" value="Ensembl"/>
</dbReference>
<evidence type="ECO:0000256" key="9">
    <source>
        <dbReference type="ARBA" id="ARBA00050057"/>
    </source>
</evidence>
<dbReference type="Gene3D" id="3.80.10.10">
    <property type="entry name" value="Ribonuclease Inhibitor"/>
    <property type="match status" value="1"/>
</dbReference>
<comment type="similarity">
    <text evidence="8">Belongs to the tilB family.</text>
</comment>
<reference evidence="13" key="2">
    <citation type="submission" date="2025-09" db="UniProtKB">
        <authorList>
            <consortium name="Ensembl"/>
        </authorList>
    </citation>
    <scope>IDENTIFICATION</scope>
</reference>
<dbReference type="FunFam" id="3.80.10.10:FF:000052">
    <property type="entry name" value="Leucine rich repeat containing 6"/>
    <property type="match status" value="1"/>
</dbReference>
<dbReference type="GO" id="GO:0005737">
    <property type="term" value="C:cytoplasm"/>
    <property type="evidence" value="ECO:0007669"/>
    <property type="project" value="UniProtKB-SubCell"/>
</dbReference>
<dbReference type="InterPro" id="IPR001611">
    <property type="entry name" value="Leu-rich_rpt"/>
</dbReference>
<evidence type="ECO:0000259" key="12">
    <source>
        <dbReference type="Pfam" id="PF23602"/>
    </source>
</evidence>
<dbReference type="Pfam" id="PF14580">
    <property type="entry name" value="LRR_9"/>
    <property type="match status" value="1"/>
</dbReference>
<evidence type="ECO:0000256" key="4">
    <source>
        <dbReference type="ARBA" id="ARBA00022614"/>
    </source>
</evidence>
<evidence type="ECO:0000256" key="7">
    <source>
        <dbReference type="ARBA" id="ARBA00023273"/>
    </source>
</evidence>
<feature type="domain" description="Dynein axonemal assembly factor 11-like CS" evidence="12">
    <location>
        <begin position="323"/>
        <end position="401"/>
    </location>
</feature>
<dbReference type="SMART" id="SM00365">
    <property type="entry name" value="LRR_SD22"/>
    <property type="match status" value="3"/>
</dbReference>
<feature type="chain" id="PRO_5034806204" description="Leucine-rich repeat-containing protein 6" evidence="11">
    <location>
        <begin position="28"/>
        <end position="487"/>
    </location>
</feature>
<dbReference type="Pfam" id="PF23602">
    <property type="entry name" value="CS_DNAAF11_C"/>
    <property type="match status" value="1"/>
</dbReference>
<keyword evidence="6" id="KW-0969">Cilium</keyword>
<evidence type="ECO:0000256" key="2">
    <source>
        <dbReference type="ARBA" id="ARBA00004496"/>
    </source>
</evidence>
<evidence type="ECO:0000256" key="5">
    <source>
        <dbReference type="ARBA" id="ARBA00022737"/>
    </source>
</evidence>
<dbReference type="PANTHER" id="PTHR18849">
    <property type="entry name" value="LEUCINE RICH REPEAT PROTEIN"/>
    <property type="match status" value="1"/>
</dbReference>
<dbReference type="SUPFAM" id="SSF52058">
    <property type="entry name" value="L domain-like"/>
    <property type="match status" value="1"/>
</dbReference>
<dbReference type="PROSITE" id="PS51450">
    <property type="entry name" value="LRR"/>
    <property type="match status" value="3"/>
</dbReference>
<dbReference type="GO" id="GO:0030317">
    <property type="term" value="P:flagellated sperm motility"/>
    <property type="evidence" value="ECO:0007669"/>
    <property type="project" value="Ensembl"/>
</dbReference>